<evidence type="ECO:0000256" key="4">
    <source>
        <dbReference type="ARBA" id="ARBA00022454"/>
    </source>
</evidence>
<keyword evidence="8 13" id="KW-0460">Magnesium</keyword>
<dbReference type="GO" id="GO:0046872">
    <property type="term" value="F:metal ion binding"/>
    <property type="evidence" value="ECO:0007669"/>
    <property type="project" value="UniProtKB-KW"/>
</dbReference>
<reference evidence="16 17" key="1">
    <citation type="submission" date="2020-07" db="EMBL/GenBank/DDBJ databases">
        <title>Metarhizium humberi genome.</title>
        <authorList>
            <person name="Lysoe E."/>
        </authorList>
    </citation>
    <scope>NUCLEOTIDE SEQUENCE [LARGE SCALE GENOMIC DNA]</scope>
    <source>
        <strain evidence="16 17">ESALQ1638</strain>
    </source>
</reference>
<sequence>MTSGRKRKRHERDASNSDNGVVACDGPVRRDLLRHAYATVLTLREYALLKLPSSSRLRRKKISSLGKGDSVSEQEAAVSEFLDSTLICDSKAILQTDNASYAQWLSFSQNGDESHVTISGDLPESENTLSEVCIIGPHRTFGVVLLLIGRASSWTLPYGPISIGRRRQVHGRNTFSVMDTVNEPKRVILKTLPSQPWPQVLALLGHSGQRVMVDLLIERSIFVTIDAGIGNYYQISGIPLSELQFGGNRSSSNEPRKPSDISLVRSRIFYARPVLTARGRVRHGFKSIHVLNRCCAGKDDGTSHHAEKMNASTTKLTMYMFPRQFGLHNVFTSNVNVSETAQKFQDYTSREEEIKEFTKDPKHCSKDGTPKLPKRLRGEAWRLVQRLQIGGSRAHESSFPLDERSQVTDLDKGQRRIEPSAPVATNDRQQIIPTPKPPLGGFQSNSVVELATSSSQVSAFCQAALTHIVPNDFWGTGETLSHNKAMFLRSVDHFIRLRRFETMTLHEIYQGMKTAHIPWLQPPGVGTQKAGLTDIKKRCELFYEFLYYLLDSLLIPLIQTNFYVTESNTHRYQVFYFHHDVWRRIAEPTLSVMKSDMFEEMTITSANEILESRDLGFSQIRLLPKGQKLRPIMNLRRRQPTRTAAKVLKRSINSFLGPVHTALKFEKMTNPQRLASSLFSVSDMYAKLKMFKRSLPSGSSQLFFAKVDVQSAFDTIPQDAIIQLMRSIPSQQGYTFTKHAEVQPGERAMMAPEKTATKAIRRWHASVLARDMPPFVDRLQHDLASKKRNTVFVDRVALEGWDTESLLSLLADHVQRNLVKIGKKYYHLEGKHLDFLLSPDCLLMRLIDDFLLITLDKNKAVRFVETMHHGVPEYGVEVSPGKTLVNFDMQIDSKPVCKAGTTGFPYCGTRIDDRSLDITKDGEAKAATYAFKIQSHLMFFDTSHNAPRTVLDSLRGAFAETARKMWAYIRCLPKGRQPSTALITRTILKVSEVAFSIISSKSRKLRYPEYSCCIHKGQVMSAAYDAFLDVLGKKQANYGPVIAWLKAQNKKSSAA</sequence>
<organism evidence="16 17">
    <name type="scientific">Metarhizium humberi</name>
    <dbReference type="NCBI Taxonomy" id="2596975"/>
    <lineage>
        <taxon>Eukaryota</taxon>
        <taxon>Fungi</taxon>
        <taxon>Dikarya</taxon>
        <taxon>Ascomycota</taxon>
        <taxon>Pezizomycotina</taxon>
        <taxon>Sordariomycetes</taxon>
        <taxon>Hypocreomycetidae</taxon>
        <taxon>Hypocreales</taxon>
        <taxon>Clavicipitaceae</taxon>
        <taxon>Metarhizium</taxon>
    </lineage>
</organism>
<feature type="region of interest" description="Disordered" evidence="14">
    <location>
        <begin position="1"/>
        <end position="22"/>
    </location>
</feature>
<evidence type="ECO:0000256" key="11">
    <source>
        <dbReference type="ARBA" id="ARBA00023242"/>
    </source>
</evidence>
<dbReference type="Pfam" id="PF12009">
    <property type="entry name" value="Telomerase_RBD"/>
    <property type="match status" value="1"/>
</dbReference>
<comment type="caution">
    <text evidence="16">The sequence shown here is derived from an EMBL/GenBank/DDBJ whole genome shotgun (WGS) entry which is preliminary data.</text>
</comment>
<dbReference type="GO" id="GO:0042162">
    <property type="term" value="F:telomeric DNA binding"/>
    <property type="evidence" value="ECO:0007669"/>
    <property type="project" value="TreeGrafter"/>
</dbReference>
<dbReference type="PROSITE" id="PS50878">
    <property type="entry name" value="RT_POL"/>
    <property type="match status" value="1"/>
</dbReference>
<evidence type="ECO:0000256" key="7">
    <source>
        <dbReference type="ARBA" id="ARBA00022723"/>
    </source>
</evidence>
<dbReference type="InterPro" id="IPR021891">
    <property type="entry name" value="Telomerase_RBD"/>
</dbReference>
<accession>A0A9P8MC00</accession>
<evidence type="ECO:0000256" key="5">
    <source>
        <dbReference type="ARBA" id="ARBA00022679"/>
    </source>
</evidence>
<comment type="subcellular location">
    <subcellularLocation>
        <location evidence="13">Nucleus</location>
    </subcellularLocation>
    <subcellularLocation>
        <location evidence="13">Chromosome</location>
        <location evidence="13">Telomere</location>
    </subcellularLocation>
</comment>
<keyword evidence="11 13" id="KW-0539">Nucleus</keyword>
<name>A0A9P8MC00_9HYPO</name>
<keyword evidence="17" id="KW-1185">Reference proteome</keyword>
<evidence type="ECO:0000256" key="8">
    <source>
        <dbReference type="ARBA" id="ARBA00022842"/>
    </source>
</evidence>
<proteinExistence type="inferred from homology"/>
<dbReference type="SMART" id="SM00975">
    <property type="entry name" value="Telomerase_RBD"/>
    <property type="match status" value="1"/>
</dbReference>
<protein>
    <recommendedName>
        <fullName evidence="3 13">Telomerase reverse transcriptase</fullName>
        <ecNumber evidence="2 13">2.7.7.49</ecNumber>
    </recommendedName>
    <alternativeName>
        <fullName evidence="13">Telomerase catalytic subunit</fullName>
    </alternativeName>
</protein>
<dbReference type="CDD" id="cd01648">
    <property type="entry name" value="TERT"/>
    <property type="match status" value="1"/>
</dbReference>
<evidence type="ECO:0000256" key="14">
    <source>
        <dbReference type="SAM" id="MobiDB-lite"/>
    </source>
</evidence>
<dbReference type="PRINTS" id="PR01365">
    <property type="entry name" value="TELOMERASERT"/>
</dbReference>
<evidence type="ECO:0000256" key="1">
    <source>
        <dbReference type="ARBA" id="ARBA00008001"/>
    </source>
</evidence>
<evidence type="ECO:0000259" key="15">
    <source>
        <dbReference type="PROSITE" id="PS50878"/>
    </source>
</evidence>
<dbReference type="GO" id="GO:0070034">
    <property type="term" value="F:telomerase RNA binding"/>
    <property type="evidence" value="ECO:0007669"/>
    <property type="project" value="TreeGrafter"/>
</dbReference>
<dbReference type="Gene3D" id="1.10.132.70">
    <property type="match status" value="1"/>
</dbReference>
<dbReference type="InterPro" id="IPR003545">
    <property type="entry name" value="Telomerase_RT"/>
</dbReference>
<gene>
    <name evidence="16" type="ORF">MHUMG1_06358</name>
</gene>
<evidence type="ECO:0000256" key="2">
    <source>
        <dbReference type="ARBA" id="ARBA00012493"/>
    </source>
</evidence>
<keyword evidence="6 13" id="KW-0548">Nucleotidyltransferase</keyword>
<evidence type="ECO:0000313" key="16">
    <source>
        <dbReference type="EMBL" id="KAH0595810.1"/>
    </source>
</evidence>
<keyword evidence="9 13" id="KW-0779">Telomere</keyword>
<evidence type="ECO:0000256" key="9">
    <source>
        <dbReference type="ARBA" id="ARBA00022895"/>
    </source>
</evidence>
<dbReference type="GO" id="GO:0000781">
    <property type="term" value="C:chromosome, telomeric region"/>
    <property type="evidence" value="ECO:0007669"/>
    <property type="project" value="UniProtKB-SubCell"/>
</dbReference>
<keyword evidence="5 13" id="KW-0808">Transferase</keyword>
<evidence type="ECO:0000256" key="12">
    <source>
        <dbReference type="ARBA" id="ARBA00048173"/>
    </source>
</evidence>
<dbReference type="EMBL" id="JACEFI010000011">
    <property type="protein sequence ID" value="KAH0595810.1"/>
    <property type="molecule type" value="Genomic_DNA"/>
</dbReference>
<evidence type="ECO:0000313" key="17">
    <source>
        <dbReference type="Proteomes" id="UP000764110"/>
    </source>
</evidence>
<evidence type="ECO:0000256" key="6">
    <source>
        <dbReference type="ARBA" id="ARBA00022695"/>
    </source>
</evidence>
<dbReference type="GO" id="GO:0007004">
    <property type="term" value="P:telomere maintenance via telomerase"/>
    <property type="evidence" value="ECO:0007669"/>
    <property type="project" value="TreeGrafter"/>
</dbReference>
<dbReference type="AlphaFoldDB" id="A0A9P8MC00"/>
<keyword evidence="7 13" id="KW-0479">Metal-binding</keyword>
<feature type="region of interest" description="Disordered" evidence="14">
    <location>
        <begin position="394"/>
        <end position="414"/>
    </location>
</feature>
<comment type="similarity">
    <text evidence="1 13">Belongs to the reverse transcriptase family. Telomerase subfamily.</text>
</comment>
<evidence type="ECO:0000256" key="3">
    <source>
        <dbReference type="ARBA" id="ARBA00016182"/>
    </source>
</evidence>
<evidence type="ECO:0000256" key="10">
    <source>
        <dbReference type="ARBA" id="ARBA00022918"/>
    </source>
</evidence>
<dbReference type="Gene3D" id="1.10.357.90">
    <property type="match status" value="1"/>
</dbReference>
<comment type="catalytic activity">
    <reaction evidence="12 13">
        <text>DNA(n) + a 2'-deoxyribonucleoside 5'-triphosphate = DNA(n+1) + diphosphate</text>
        <dbReference type="Rhea" id="RHEA:22508"/>
        <dbReference type="Rhea" id="RHEA-COMP:17339"/>
        <dbReference type="Rhea" id="RHEA-COMP:17340"/>
        <dbReference type="ChEBI" id="CHEBI:33019"/>
        <dbReference type="ChEBI" id="CHEBI:61560"/>
        <dbReference type="ChEBI" id="CHEBI:173112"/>
        <dbReference type="EC" id="2.7.7.49"/>
    </reaction>
</comment>
<keyword evidence="4 13" id="KW-0158">Chromosome</keyword>
<feature type="domain" description="Reverse transcriptase" evidence="15">
    <location>
        <begin position="604"/>
        <end position="911"/>
    </location>
</feature>
<keyword evidence="10 13" id="KW-0695">RNA-directed DNA polymerase</keyword>
<evidence type="ECO:0000256" key="13">
    <source>
        <dbReference type="RuleBase" id="RU365061"/>
    </source>
</evidence>
<dbReference type="InterPro" id="IPR000477">
    <property type="entry name" value="RT_dom"/>
</dbReference>
<dbReference type="GO" id="GO:0003720">
    <property type="term" value="F:telomerase activity"/>
    <property type="evidence" value="ECO:0007669"/>
    <property type="project" value="InterPro"/>
</dbReference>
<dbReference type="EC" id="2.7.7.49" evidence="2 13"/>
<dbReference type="PANTHER" id="PTHR12066:SF0">
    <property type="entry name" value="TELOMERASE REVERSE TRANSCRIPTASE"/>
    <property type="match status" value="1"/>
</dbReference>
<dbReference type="PANTHER" id="PTHR12066">
    <property type="entry name" value="TELOMERASE REVERSE TRANSCRIPTASE"/>
    <property type="match status" value="1"/>
</dbReference>
<feature type="compositionally biased region" description="Basic residues" evidence="14">
    <location>
        <begin position="1"/>
        <end position="10"/>
    </location>
</feature>
<dbReference type="Proteomes" id="UP000764110">
    <property type="component" value="Unassembled WGS sequence"/>
</dbReference>
<comment type="function">
    <text evidence="13">Telomerase is a ribonucleoprotein enzyme essential for the replication of chromosome termini in most eukaryotes. It elongates telomeres. It is a reverse transcriptase that adds simple sequence repeats to chromosome ends by copying a template sequence within the RNA component of the enzyme.</text>
</comment>
<dbReference type="GO" id="GO:0000333">
    <property type="term" value="C:telomerase catalytic core complex"/>
    <property type="evidence" value="ECO:0007669"/>
    <property type="project" value="TreeGrafter"/>
</dbReference>